<dbReference type="EMBL" id="AM444201">
    <property type="protein sequence ID" value="CAN63080.1"/>
    <property type="molecule type" value="Genomic_DNA"/>
</dbReference>
<dbReference type="InterPro" id="IPR001584">
    <property type="entry name" value="Integrase_cat-core"/>
</dbReference>
<evidence type="ECO:0000313" key="3">
    <source>
        <dbReference type="EMBL" id="CAN63080.1"/>
    </source>
</evidence>
<dbReference type="InterPro" id="IPR012337">
    <property type="entry name" value="RNaseH-like_sf"/>
</dbReference>
<feature type="compositionally biased region" description="Polar residues" evidence="1">
    <location>
        <begin position="295"/>
        <end position="308"/>
    </location>
</feature>
<gene>
    <name evidence="3" type="ORF">VITISV_034104</name>
</gene>
<dbReference type="GO" id="GO:0003676">
    <property type="term" value="F:nucleic acid binding"/>
    <property type="evidence" value="ECO:0007669"/>
    <property type="project" value="InterPro"/>
</dbReference>
<dbReference type="InterPro" id="IPR052160">
    <property type="entry name" value="Gypsy_RT_Integrase-like"/>
</dbReference>
<feature type="domain" description="Integrase catalytic" evidence="2">
    <location>
        <begin position="19"/>
        <end position="113"/>
    </location>
</feature>
<dbReference type="Gene3D" id="3.30.420.10">
    <property type="entry name" value="Ribonuclease H-like superfamily/Ribonuclease H"/>
    <property type="match status" value="1"/>
</dbReference>
<dbReference type="PANTHER" id="PTHR47266">
    <property type="entry name" value="ENDONUCLEASE-RELATED"/>
    <property type="match status" value="1"/>
</dbReference>
<reference evidence="3" key="1">
    <citation type="journal article" date="2007" name="PLoS ONE">
        <title>The first genome sequence of an elite grapevine cultivar (Pinot noir Vitis vinifera L.): coping with a highly heterozygous genome.</title>
        <authorList>
            <person name="Velasco R."/>
            <person name="Zharkikh A."/>
            <person name="Troggio M."/>
            <person name="Cartwright D.A."/>
            <person name="Cestaro A."/>
            <person name="Pruss D."/>
            <person name="Pindo M."/>
            <person name="FitzGerald L.M."/>
            <person name="Vezzulli S."/>
            <person name="Reid J."/>
            <person name="Malacarne G."/>
            <person name="Iliev D."/>
            <person name="Coppola G."/>
            <person name="Wardell B."/>
            <person name="Micheletti D."/>
            <person name="Macalma T."/>
            <person name="Facci M."/>
            <person name="Mitchell J.T."/>
            <person name="Perazzolli M."/>
            <person name="Eldredge G."/>
            <person name="Gatto P."/>
            <person name="Oyzerski R."/>
            <person name="Moretto M."/>
            <person name="Gutin N."/>
            <person name="Stefanini M."/>
            <person name="Chen Y."/>
            <person name="Segala C."/>
            <person name="Davenport C."/>
            <person name="Dematte L."/>
            <person name="Mraz A."/>
            <person name="Battilana J."/>
            <person name="Stormo K."/>
            <person name="Costa F."/>
            <person name="Tao Q."/>
            <person name="Si-Ammour A."/>
            <person name="Harkins T."/>
            <person name="Lackey A."/>
            <person name="Perbost C."/>
            <person name="Taillon B."/>
            <person name="Stella A."/>
            <person name="Solovyev V."/>
            <person name="Fawcett J.A."/>
            <person name="Sterck L."/>
            <person name="Vandepoele K."/>
            <person name="Grando S.M."/>
            <person name="Toppo S."/>
            <person name="Moser C."/>
            <person name="Lanchbury J."/>
            <person name="Bogden R."/>
            <person name="Skolnick M."/>
            <person name="Sgaramella V."/>
            <person name="Bhatnagar S.K."/>
            <person name="Fontana P."/>
            <person name="Gutin A."/>
            <person name="Van de Peer Y."/>
            <person name="Salamini F."/>
            <person name="Viola R."/>
        </authorList>
    </citation>
    <scope>NUCLEOTIDE SEQUENCE</scope>
</reference>
<dbReference type="Pfam" id="PF00665">
    <property type="entry name" value="rve"/>
    <property type="match status" value="1"/>
</dbReference>
<organism evidence="3">
    <name type="scientific">Vitis vinifera</name>
    <name type="common">Grape</name>
    <dbReference type="NCBI Taxonomy" id="29760"/>
    <lineage>
        <taxon>Eukaryota</taxon>
        <taxon>Viridiplantae</taxon>
        <taxon>Streptophyta</taxon>
        <taxon>Embryophyta</taxon>
        <taxon>Tracheophyta</taxon>
        <taxon>Spermatophyta</taxon>
        <taxon>Magnoliopsida</taxon>
        <taxon>eudicotyledons</taxon>
        <taxon>Gunneridae</taxon>
        <taxon>Pentapetalae</taxon>
        <taxon>rosids</taxon>
        <taxon>Vitales</taxon>
        <taxon>Vitaceae</taxon>
        <taxon>Viteae</taxon>
        <taxon>Vitis</taxon>
    </lineage>
</organism>
<dbReference type="PROSITE" id="PS50994">
    <property type="entry name" value="INTEGRASE"/>
    <property type="match status" value="1"/>
</dbReference>
<feature type="region of interest" description="Disordered" evidence="1">
    <location>
        <begin position="279"/>
        <end position="330"/>
    </location>
</feature>
<sequence length="737" mass="84616">MNQLRHQLGTNQLTRENMMPLNPILIVDLFYVWGIDFMEPFPMSFVYSYILVGVDYVSKWVEAIRCKRNDHRVVLKFLKENIFSIFGVPKAIISDVGTHFCNKPFETLLAKYGSSGQVELANQDIKNILMKVVNTSRRDWSVKLHESLWAYRTAYKSILGVSPYHLVYGKACHLPVEVQYKAWWAIKTLNMDLNRVGMKRFLDLNEMEELRNDAYINSNIAKQRLKRPPKPLFISHDRSSIVKSSPPPCEAISSPFHAAWPPRRRRDLRLSPILAMARIRGGHTEPSTSHEDRPSSSTPQDSSQAPTIPSSEGGVPSSPPQCRYLTRRPPTSLSLEPSILHIPPKRVRTSALERHLSMLSLILKAQRILSILSTLLRKPSSRGLWRYHLERLMTPREFFYPRVAMEFYQSMTTQGAQSPIAIHFSIDGRQGILEARHIIEALHIPFQPEDLAYFRQWSPISQRDMVRILSRWISRDSFLLCKEFPSGMLLVDILLRDEDPSWTRYSGYLRAFYTGPYHLIMDAFLYFEEKVHRKKLQRADTIPLLFPRLLCHILEHIGYPTEPYLERHHHCREHFTLDQWTQLAGKNLMESAPEAAPPRPASLAAFTDLPATPPIPPTTPPTSEDFITVSGMEFCAMINLFKTLTAMHNALFQHMTDIRAQQDQHTAILRQIQQHLGLPPPQTDILGPSEPRAPAEETIIADVLPQASHEAATEPLIHAQLGIFIKNIYKSYDLILE</sequence>
<dbReference type="InterPro" id="IPR036397">
    <property type="entry name" value="RNaseH_sf"/>
</dbReference>
<evidence type="ECO:0000256" key="1">
    <source>
        <dbReference type="SAM" id="MobiDB-lite"/>
    </source>
</evidence>
<evidence type="ECO:0000259" key="2">
    <source>
        <dbReference type="PROSITE" id="PS50994"/>
    </source>
</evidence>
<accession>A5B2D1</accession>
<dbReference type="SUPFAM" id="SSF53098">
    <property type="entry name" value="Ribonuclease H-like"/>
    <property type="match status" value="1"/>
</dbReference>
<dbReference type="GO" id="GO:0015074">
    <property type="term" value="P:DNA integration"/>
    <property type="evidence" value="ECO:0007669"/>
    <property type="project" value="InterPro"/>
</dbReference>
<protein>
    <recommendedName>
        <fullName evidence="2">Integrase catalytic domain-containing protein</fullName>
    </recommendedName>
</protein>
<dbReference type="AlphaFoldDB" id="A5B2D1"/>
<proteinExistence type="predicted"/>
<name>A5B2D1_VITVI</name>